<dbReference type="PANTHER" id="PTHR43736">
    <property type="entry name" value="ADP-RIBOSE PYROPHOSPHATASE"/>
    <property type="match status" value="1"/>
</dbReference>
<dbReference type="Pfam" id="PF00293">
    <property type="entry name" value="NUDIX"/>
    <property type="match status" value="1"/>
</dbReference>
<dbReference type="InterPro" id="IPR015797">
    <property type="entry name" value="NUDIX_hydrolase-like_dom_sf"/>
</dbReference>
<dbReference type="PROSITE" id="PS51462">
    <property type="entry name" value="NUDIX"/>
    <property type="match status" value="1"/>
</dbReference>
<proteinExistence type="predicted"/>
<dbReference type="CDD" id="cd02883">
    <property type="entry name" value="NUDIX_Hydrolase"/>
    <property type="match status" value="1"/>
</dbReference>
<dbReference type="PANTHER" id="PTHR43736:SF1">
    <property type="entry name" value="DIHYDRONEOPTERIN TRIPHOSPHATE DIPHOSPHATASE"/>
    <property type="match status" value="1"/>
</dbReference>
<reference evidence="2 3" key="1">
    <citation type="journal article" date="2020" name="G3 (Bethesda)">
        <title>Genetic Underpinnings of Host Manipulation by Ophiocordyceps as Revealed by Comparative Transcriptomics.</title>
        <authorList>
            <person name="Will I."/>
            <person name="Das B."/>
            <person name="Trinh T."/>
            <person name="Brachmann A."/>
            <person name="Ohm R.A."/>
            <person name="de Bekker C."/>
        </authorList>
    </citation>
    <scope>NUCLEOTIDE SEQUENCE [LARGE SCALE GENOMIC DNA]</scope>
    <source>
        <strain evidence="2 3">EC05</strain>
    </source>
</reference>
<gene>
    <name evidence="2" type="ORF">GQ602_003381</name>
</gene>
<evidence type="ECO:0000313" key="3">
    <source>
        <dbReference type="Proteomes" id="UP000562929"/>
    </source>
</evidence>
<dbReference type="Gene3D" id="3.90.79.10">
    <property type="entry name" value="Nucleoside Triphosphate Pyrophosphohydrolase"/>
    <property type="match status" value="1"/>
</dbReference>
<evidence type="ECO:0000313" key="2">
    <source>
        <dbReference type="EMBL" id="KAF4589492.1"/>
    </source>
</evidence>
<evidence type="ECO:0000259" key="1">
    <source>
        <dbReference type="PROSITE" id="PS51462"/>
    </source>
</evidence>
<keyword evidence="3" id="KW-1185">Reference proteome</keyword>
<sequence>MEAPTTRNPFTLTPGNETHTFTIDETLQAYALPLSPYLKENQPSHQARGLTPSGICTSTLIFNKQGHLLVLQRASHDSMPNRWEPPGGSVDPDDASILHAAARELREEAGLIVSRFRSRVSGLGHVRLDPNEHQAFAWATEEHVRSQTLDGRPLPITNDAMRTILLEAFRLRRELNGL</sequence>
<dbReference type="Proteomes" id="UP000562929">
    <property type="component" value="Unassembled WGS sequence"/>
</dbReference>
<dbReference type="SUPFAM" id="SSF55811">
    <property type="entry name" value="Nudix"/>
    <property type="match status" value="1"/>
</dbReference>
<feature type="domain" description="Nudix hydrolase" evidence="1">
    <location>
        <begin position="52"/>
        <end position="178"/>
    </location>
</feature>
<accession>A0A8H4Q825</accession>
<name>A0A8H4Q825_9HYPO</name>
<dbReference type="InterPro" id="IPR000086">
    <property type="entry name" value="NUDIX_hydrolase_dom"/>
</dbReference>
<dbReference type="AlphaFoldDB" id="A0A8H4Q825"/>
<protein>
    <submittedName>
        <fullName evidence="2">NUDIX domain protein</fullName>
    </submittedName>
</protein>
<comment type="caution">
    <text evidence="2">The sequence shown here is derived from an EMBL/GenBank/DDBJ whole genome shotgun (WGS) entry which is preliminary data.</text>
</comment>
<dbReference type="EMBL" id="JAACLJ010000003">
    <property type="protein sequence ID" value="KAF4589492.1"/>
    <property type="molecule type" value="Genomic_DNA"/>
</dbReference>
<dbReference type="OrthoDB" id="276276at2759"/>
<organism evidence="2 3">
    <name type="scientific">Ophiocordyceps camponoti-floridani</name>
    <dbReference type="NCBI Taxonomy" id="2030778"/>
    <lineage>
        <taxon>Eukaryota</taxon>
        <taxon>Fungi</taxon>
        <taxon>Dikarya</taxon>
        <taxon>Ascomycota</taxon>
        <taxon>Pezizomycotina</taxon>
        <taxon>Sordariomycetes</taxon>
        <taxon>Hypocreomycetidae</taxon>
        <taxon>Hypocreales</taxon>
        <taxon>Ophiocordycipitaceae</taxon>
        <taxon>Ophiocordyceps</taxon>
    </lineage>
</organism>